<feature type="compositionally biased region" description="Low complexity" evidence="1">
    <location>
        <begin position="89"/>
        <end position="100"/>
    </location>
</feature>
<dbReference type="Pfam" id="PF18087">
    <property type="entry name" value="RuBisCo_chap_C"/>
    <property type="match status" value="1"/>
</dbReference>
<dbReference type="EMBL" id="HBFP01001759">
    <property type="protein sequence ID" value="CAD8816885.1"/>
    <property type="molecule type" value="Transcribed_RNA"/>
</dbReference>
<reference evidence="3" key="1">
    <citation type="submission" date="2021-01" db="EMBL/GenBank/DDBJ databases">
        <authorList>
            <person name="Corre E."/>
            <person name="Pelletier E."/>
            <person name="Niang G."/>
            <person name="Scheremetjew M."/>
            <person name="Finn R."/>
            <person name="Kale V."/>
            <person name="Holt S."/>
            <person name="Cochrane G."/>
            <person name="Meng A."/>
            <person name="Brown T."/>
            <person name="Cohen L."/>
        </authorList>
    </citation>
    <scope>NUCLEOTIDE SEQUENCE</scope>
    <source>
        <strain evidence="3">CCMP3278</strain>
    </source>
</reference>
<evidence type="ECO:0000259" key="2">
    <source>
        <dbReference type="Pfam" id="PF18087"/>
    </source>
</evidence>
<dbReference type="AlphaFoldDB" id="A0A7S1EQ80"/>
<sequence length="275" mass="29769">MSAGYGAFVVPEGGSFLTLFSDNRSLNTCPSSSFKSNTFAIHKKAVHALHSQSGSFDLPSPGNDDELQRVIEELIKRKEEADRLKEESLSASAPTSPPLLHGEKSRFAPLNRVDSANHMPVLAPLIGDLSSVSAKDFESAPEFQSQSFGQWNAVSVSNAGSLPVIGFSAEETVLDAESPVCLLADSDSVGVKLSPPQKLLVLVSRGARCSDSKAFEKGKFYVWNVRGKVCIGWYNRFPDISQIQCLGSVVAVFFTVPQEQQQKAGFAEMDDGFQF</sequence>
<feature type="domain" description="Rubisco accumulation factor 1 C-terminal" evidence="2">
    <location>
        <begin position="109"/>
        <end position="252"/>
    </location>
</feature>
<proteinExistence type="predicted"/>
<name>A0A7S1EQ80_9RHOD</name>
<protein>
    <recommendedName>
        <fullName evidence="2">Rubisco accumulation factor 1 C-terminal domain-containing protein</fullName>
    </recommendedName>
</protein>
<gene>
    <name evidence="3" type="ORF">TOLI1172_LOCUS1273</name>
</gene>
<dbReference type="InterPro" id="IPR040858">
    <property type="entry name" value="Raf1_C"/>
</dbReference>
<evidence type="ECO:0000256" key="1">
    <source>
        <dbReference type="SAM" id="MobiDB-lite"/>
    </source>
</evidence>
<feature type="region of interest" description="Disordered" evidence="1">
    <location>
        <begin position="82"/>
        <end position="104"/>
    </location>
</feature>
<evidence type="ECO:0000313" key="3">
    <source>
        <dbReference type="EMBL" id="CAD8816885.1"/>
    </source>
</evidence>
<accession>A0A7S1EQ80</accession>
<organism evidence="3">
    <name type="scientific">Timspurckia oligopyrenoides</name>
    <dbReference type="NCBI Taxonomy" id="708627"/>
    <lineage>
        <taxon>Eukaryota</taxon>
        <taxon>Rhodophyta</taxon>
        <taxon>Bangiophyceae</taxon>
        <taxon>Porphyridiales</taxon>
        <taxon>Porphyridiaceae</taxon>
        <taxon>Timspurckia</taxon>
    </lineage>
</organism>